<sequence>MQLTVNGELRDVASDNVSALLKELDISGTHVAVAVNLQVIPRSGHESTKLSEGDKVEIVHAVGGG</sequence>
<protein>
    <submittedName>
        <fullName evidence="1">Sulfur carrier protein ThiS</fullName>
    </submittedName>
</protein>
<dbReference type="PANTHER" id="PTHR34472">
    <property type="entry name" value="SULFUR CARRIER PROTEIN THIS"/>
    <property type="match status" value="1"/>
</dbReference>
<dbReference type="InterPro" id="IPR016155">
    <property type="entry name" value="Mopterin_synth/thiamin_S_b"/>
</dbReference>
<dbReference type="CDD" id="cd00565">
    <property type="entry name" value="Ubl_ThiS"/>
    <property type="match status" value="1"/>
</dbReference>
<proteinExistence type="predicted"/>
<dbReference type="EMBL" id="CP048685">
    <property type="protein sequence ID" value="QPJ61128.1"/>
    <property type="molecule type" value="Genomic_DNA"/>
</dbReference>
<dbReference type="SUPFAM" id="SSF54285">
    <property type="entry name" value="MoaD/ThiS"/>
    <property type="match status" value="1"/>
</dbReference>
<dbReference type="Pfam" id="PF02597">
    <property type="entry name" value="ThiS"/>
    <property type="match status" value="1"/>
</dbReference>
<dbReference type="NCBIfam" id="TIGR01683">
    <property type="entry name" value="thiS"/>
    <property type="match status" value="1"/>
</dbReference>
<organism evidence="1 2">
    <name type="scientific">Candidatus Nitronauta litoralis</name>
    <dbReference type="NCBI Taxonomy" id="2705533"/>
    <lineage>
        <taxon>Bacteria</taxon>
        <taxon>Pseudomonadati</taxon>
        <taxon>Nitrospinota/Tectimicrobiota group</taxon>
        <taxon>Nitrospinota</taxon>
        <taxon>Nitrospinia</taxon>
        <taxon>Nitrospinales</taxon>
        <taxon>Nitrospinaceae</taxon>
        <taxon>Candidatus Nitronauta</taxon>
    </lineage>
</organism>
<dbReference type="InterPro" id="IPR010035">
    <property type="entry name" value="Thi_S"/>
</dbReference>
<name>A0A7T0FZR7_9BACT</name>
<dbReference type="PANTHER" id="PTHR34472:SF1">
    <property type="entry name" value="SULFUR CARRIER PROTEIN THIS"/>
    <property type="match status" value="1"/>
</dbReference>
<reference evidence="1 2" key="1">
    <citation type="submission" date="2020-02" db="EMBL/GenBank/DDBJ databases">
        <title>Genomic and physiological characterization of two novel Nitrospinaceae genera.</title>
        <authorList>
            <person name="Mueller A.J."/>
            <person name="Jung M.-Y."/>
            <person name="Strachan C.R."/>
            <person name="Herbold C.W."/>
            <person name="Kirkegaard R.H."/>
            <person name="Daims H."/>
        </authorList>
    </citation>
    <scope>NUCLEOTIDE SEQUENCE [LARGE SCALE GENOMIC DNA]</scope>
    <source>
        <strain evidence="1">EB</strain>
    </source>
</reference>
<dbReference type="Proteomes" id="UP000594688">
    <property type="component" value="Chromosome"/>
</dbReference>
<dbReference type="AlphaFoldDB" id="A0A7T0FZR7"/>
<evidence type="ECO:0000313" key="2">
    <source>
        <dbReference type="Proteomes" id="UP000594688"/>
    </source>
</evidence>
<dbReference type="Gene3D" id="3.10.20.30">
    <property type="match status" value="1"/>
</dbReference>
<evidence type="ECO:0000313" key="1">
    <source>
        <dbReference type="EMBL" id="QPJ61128.1"/>
    </source>
</evidence>
<dbReference type="InterPro" id="IPR012675">
    <property type="entry name" value="Beta-grasp_dom_sf"/>
</dbReference>
<gene>
    <name evidence="1" type="primary">thiS</name>
    <name evidence="1" type="ORF">G3M70_04185</name>
</gene>
<dbReference type="KEGG" id="nli:G3M70_04185"/>
<accession>A0A7T0FZR7</accession>
<dbReference type="InterPro" id="IPR003749">
    <property type="entry name" value="ThiS/MoaD-like"/>
</dbReference>